<dbReference type="Pfam" id="PF13449">
    <property type="entry name" value="Phytase-like"/>
    <property type="match status" value="1"/>
</dbReference>
<evidence type="ECO:0000259" key="1">
    <source>
        <dbReference type="Pfam" id="PF13449"/>
    </source>
</evidence>
<dbReference type="InterPro" id="IPR027372">
    <property type="entry name" value="Phytase-like_dom"/>
</dbReference>
<name>A0ABT9EL76_9SPHN</name>
<reference evidence="2 3" key="1">
    <citation type="submission" date="2023-07" db="EMBL/GenBank/DDBJ databases">
        <authorList>
            <person name="Kim M.K."/>
        </authorList>
    </citation>
    <scope>NUCLEOTIDE SEQUENCE [LARGE SCALE GENOMIC DNA]</scope>
    <source>
        <strain evidence="2 3">KR1UV-12</strain>
    </source>
</reference>
<dbReference type="PIRSF" id="PIRSF031900">
    <property type="entry name" value="UCP031900"/>
    <property type="match status" value="1"/>
</dbReference>
<evidence type="ECO:0000313" key="3">
    <source>
        <dbReference type="Proteomes" id="UP001230685"/>
    </source>
</evidence>
<dbReference type="Proteomes" id="UP001230685">
    <property type="component" value="Unassembled WGS sequence"/>
</dbReference>
<accession>A0ABT9EL76</accession>
<protein>
    <submittedName>
        <fullName evidence="2">Esterase-like activity of phytase family protein</fullName>
    </submittedName>
</protein>
<dbReference type="SUPFAM" id="SSF101898">
    <property type="entry name" value="NHL repeat"/>
    <property type="match status" value="1"/>
</dbReference>
<keyword evidence="3" id="KW-1185">Reference proteome</keyword>
<dbReference type="RefSeq" id="WP_305173416.1">
    <property type="nucleotide sequence ID" value="NZ_JAUUDS010000005.1"/>
</dbReference>
<feature type="domain" description="Phytase-like" evidence="1">
    <location>
        <begin position="70"/>
        <end position="308"/>
    </location>
</feature>
<dbReference type="InterPro" id="IPR014567">
    <property type="entry name" value="UCP031900"/>
</dbReference>
<evidence type="ECO:0000313" key="2">
    <source>
        <dbReference type="EMBL" id="MDP1027704.1"/>
    </source>
</evidence>
<proteinExistence type="predicted"/>
<gene>
    <name evidence="2" type="ORF">Q5H91_10805</name>
</gene>
<sequence>MKRAAALLSAVLLPLLLGTGWAGEERRKLLRAVPDMTVTPVALDAGDPARRRLGALMYLGGAVLTSRDRAFGSFSALAVEGDRFLLVSDGGHVVRFRMGSDWRARDVRFAELPSGPRTGWEKRDRDAESLARDPATGRTWVGFESVNQIWRYGPGGTRMAAPAAMARWRSNGGAESLARLADGRFVALSESPPYGTAMRVGLVWAGDPTERPEPAFRFSYIPAPGYDPSDLTELPDGRLLVLERRLALPFTWSARLVVVERGAIRPDATVRGREIAMLAAPVLAENFEGVAVVRESGATMLWLVSDDNWLPIQRTLLLKFRLD</sequence>
<dbReference type="EMBL" id="JAUUDS010000005">
    <property type="protein sequence ID" value="MDP1027704.1"/>
    <property type="molecule type" value="Genomic_DNA"/>
</dbReference>
<comment type="caution">
    <text evidence="2">The sequence shown here is derived from an EMBL/GenBank/DDBJ whole genome shotgun (WGS) entry which is preliminary data.</text>
</comment>
<organism evidence="2 3">
    <name type="scientific">Sphingomonas aurea</name>
    <dbReference type="NCBI Taxonomy" id="3063994"/>
    <lineage>
        <taxon>Bacteria</taxon>
        <taxon>Pseudomonadati</taxon>
        <taxon>Pseudomonadota</taxon>
        <taxon>Alphaproteobacteria</taxon>
        <taxon>Sphingomonadales</taxon>
        <taxon>Sphingomonadaceae</taxon>
        <taxon>Sphingomonas</taxon>
    </lineage>
</organism>